<evidence type="ECO:0000256" key="7">
    <source>
        <dbReference type="ARBA" id="ARBA00023163"/>
    </source>
</evidence>
<dbReference type="Gene3D" id="3.30.160.60">
    <property type="entry name" value="Classic Zinc Finger"/>
    <property type="match status" value="2"/>
</dbReference>
<feature type="domain" description="C2H2-type" evidence="11">
    <location>
        <begin position="63"/>
        <end position="92"/>
    </location>
</feature>
<feature type="region of interest" description="Disordered" evidence="10">
    <location>
        <begin position="175"/>
        <end position="208"/>
    </location>
</feature>
<evidence type="ECO:0000313" key="13">
    <source>
        <dbReference type="Proteomes" id="UP001479436"/>
    </source>
</evidence>
<dbReference type="Pfam" id="PF00096">
    <property type="entry name" value="zf-C2H2"/>
    <property type="match status" value="2"/>
</dbReference>
<comment type="caution">
    <text evidence="12">The sequence shown here is derived from an EMBL/GenBank/DDBJ whole genome shotgun (WGS) entry which is preliminary data.</text>
</comment>
<evidence type="ECO:0000256" key="3">
    <source>
        <dbReference type="ARBA" id="ARBA00022737"/>
    </source>
</evidence>
<reference evidence="12 13" key="1">
    <citation type="submission" date="2023-04" db="EMBL/GenBank/DDBJ databases">
        <title>Genome of Basidiobolus ranarum AG-B5.</title>
        <authorList>
            <person name="Stajich J.E."/>
            <person name="Carter-House D."/>
            <person name="Gryganskyi A."/>
        </authorList>
    </citation>
    <scope>NUCLEOTIDE SEQUENCE [LARGE SCALE GENOMIC DNA]</scope>
    <source>
        <strain evidence="12 13">AG-B5</strain>
    </source>
</reference>
<evidence type="ECO:0000256" key="10">
    <source>
        <dbReference type="SAM" id="MobiDB-lite"/>
    </source>
</evidence>
<evidence type="ECO:0000313" key="12">
    <source>
        <dbReference type="EMBL" id="KAK9727425.1"/>
    </source>
</evidence>
<evidence type="ECO:0000259" key="11">
    <source>
        <dbReference type="PROSITE" id="PS50157"/>
    </source>
</evidence>
<keyword evidence="8" id="KW-0539">Nucleus</keyword>
<comment type="subcellular location">
    <subcellularLocation>
        <location evidence="1">Nucleus</location>
    </subcellularLocation>
</comment>
<dbReference type="PROSITE" id="PS50157">
    <property type="entry name" value="ZINC_FINGER_C2H2_2"/>
    <property type="match status" value="2"/>
</dbReference>
<keyword evidence="5" id="KW-0862">Zinc</keyword>
<gene>
    <name evidence="12" type="primary">MIG1_1</name>
    <name evidence="12" type="ORF">K7432_001864</name>
</gene>
<accession>A0ABR2W8Z0</accession>
<evidence type="ECO:0000256" key="8">
    <source>
        <dbReference type="ARBA" id="ARBA00023242"/>
    </source>
</evidence>
<evidence type="ECO:0000256" key="4">
    <source>
        <dbReference type="ARBA" id="ARBA00022771"/>
    </source>
</evidence>
<feature type="domain" description="C2H2-type" evidence="11">
    <location>
        <begin position="35"/>
        <end position="62"/>
    </location>
</feature>
<evidence type="ECO:0000256" key="1">
    <source>
        <dbReference type="ARBA" id="ARBA00004123"/>
    </source>
</evidence>
<name>A0ABR2W8Z0_9FUNG</name>
<evidence type="ECO:0000256" key="9">
    <source>
        <dbReference type="PROSITE-ProRule" id="PRU00042"/>
    </source>
</evidence>
<keyword evidence="2" id="KW-0479">Metal-binding</keyword>
<dbReference type="SUPFAM" id="SSF57667">
    <property type="entry name" value="beta-beta-alpha zinc fingers"/>
    <property type="match status" value="1"/>
</dbReference>
<dbReference type="SMART" id="SM00355">
    <property type="entry name" value="ZnF_C2H2"/>
    <property type="match status" value="2"/>
</dbReference>
<proteinExistence type="predicted"/>
<dbReference type="PROSITE" id="PS00028">
    <property type="entry name" value="ZINC_FINGER_C2H2_1"/>
    <property type="match status" value="2"/>
</dbReference>
<protein>
    <submittedName>
        <fullName evidence="12">Glucose repression transcription factor</fullName>
    </submittedName>
</protein>
<keyword evidence="7" id="KW-0804">Transcription</keyword>
<organism evidence="12 13">
    <name type="scientific">Basidiobolus ranarum</name>
    <dbReference type="NCBI Taxonomy" id="34480"/>
    <lineage>
        <taxon>Eukaryota</taxon>
        <taxon>Fungi</taxon>
        <taxon>Fungi incertae sedis</taxon>
        <taxon>Zoopagomycota</taxon>
        <taxon>Entomophthoromycotina</taxon>
        <taxon>Basidiobolomycetes</taxon>
        <taxon>Basidiobolales</taxon>
        <taxon>Basidiobolaceae</taxon>
        <taxon>Basidiobolus</taxon>
    </lineage>
</organism>
<keyword evidence="13" id="KW-1185">Reference proteome</keyword>
<dbReference type="PANTHER" id="PTHR47428:SF2">
    <property type="entry name" value="ZINC FINGER PROTEIN RSV1"/>
    <property type="match status" value="1"/>
</dbReference>
<evidence type="ECO:0000256" key="5">
    <source>
        <dbReference type="ARBA" id="ARBA00022833"/>
    </source>
</evidence>
<keyword evidence="6" id="KW-0805">Transcription regulation</keyword>
<dbReference type="PANTHER" id="PTHR47428">
    <property type="entry name" value="REGULATORY PROTEIN MIG1-RELATED"/>
    <property type="match status" value="1"/>
</dbReference>
<sequence>MLQISKHNLDTILLPGDQLHEEQIEKRETNNERPFPCTICSKAFRRREHLTRHIRTHTGEKPYPCSYPGCQKRFSRSDELSRHTRTHTRRSQNNMPFLGHPYFPFNSGIGFKSGLFGLGHSGMMGSNMTNAYLTPNCGPESNNPWNINSSSMYHPAPIRATDYFNFQEIPGGMSPAESISSFGTNSTSPNSKDSDGMSSPTFTFSNQTDETGDIGQFLYQKKKIQLMETLPTANSNLDDRKLPPLTLYRGFDTSRV</sequence>
<dbReference type="EMBL" id="JASJQH010006921">
    <property type="protein sequence ID" value="KAK9727425.1"/>
    <property type="molecule type" value="Genomic_DNA"/>
</dbReference>
<feature type="compositionally biased region" description="Polar residues" evidence="10">
    <location>
        <begin position="177"/>
        <end position="208"/>
    </location>
</feature>
<keyword evidence="3" id="KW-0677">Repeat</keyword>
<evidence type="ECO:0000256" key="6">
    <source>
        <dbReference type="ARBA" id="ARBA00023015"/>
    </source>
</evidence>
<dbReference type="InterPro" id="IPR013087">
    <property type="entry name" value="Znf_C2H2_type"/>
</dbReference>
<dbReference type="InterPro" id="IPR036236">
    <property type="entry name" value="Znf_C2H2_sf"/>
</dbReference>
<dbReference type="Proteomes" id="UP001479436">
    <property type="component" value="Unassembled WGS sequence"/>
</dbReference>
<dbReference type="InterPro" id="IPR051007">
    <property type="entry name" value="creA/MIG_C2H2-ZnF"/>
</dbReference>
<keyword evidence="4 9" id="KW-0863">Zinc-finger</keyword>
<evidence type="ECO:0000256" key="2">
    <source>
        <dbReference type="ARBA" id="ARBA00022723"/>
    </source>
</evidence>